<name>A0ACD3QWK7_LARCR</name>
<protein>
    <submittedName>
        <fullName evidence="1">Uncharacterized protein</fullName>
    </submittedName>
</protein>
<accession>A0ACD3QWK7</accession>
<proteinExistence type="predicted"/>
<keyword evidence="2" id="KW-1185">Reference proteome</keyword>
<reference evidence="1" key="1">
    <citation type="submission" date="2018-11" db="EMBL/GenBank/DDBJ databases">
        <title>The sequence and de novo assembly of Larimichthys crocea genome using PacBio and Hi-C technologies.</title>
        <authorList>
            <person name="Xu P."/>
            <person name="Chen B."/>
            <person name="Zhou Z."/>
            <person name="Ke Q."/>
            <person name="Wu Y."/>
            <person name="Bai H."/>
            <person name="Pu F."/>
        </authorList>
    </citation>
    <scope>NUCLEOTIDE SEQUENCE</scope>
    <source>
        <tissue evidence="1">Muscle</tissue>
    </source>
</reference>
<dbReference type="Proteomes" id="UP000793456">
    <property type="component" value="Chromosome XIV"/>
</dbReference>
<organism evidence="1 2">
    <name type="scientific">Larimichthys crocea</name>
    <name type="common">Large yellow croaker</name>
    <name type="synonym">Pseudosciaena crocea</name>
    <dbReference type="NCBI Taxonomy" id="215358"/>
    <lineage>
        <taxon>Eukaryota</taxon>
        <taxon>Metazoa</taxon>
        <taxon>Chordata</taxon>
        <taxon>Craniata</taxon>
        <taxon>Vertebrata</taxon>
        <taxon>Euteleostomi</taxon>
        <taxon>Actinopterygii</taxon>
        <taxon>Neopterygii</taxon>
        <taxon>Teleostei</taxon>
        <taxon>Neoteleostei</taxon>
        <taxon>Acanthomorphata</taxon>
        <taxon>Eupercaria</taxon>
        <taxon>Sciaenidae</taxon>
        <taxon>Larimichthys</taxon>
    </lineage>
</organism>
<dbReference type="EMBL" id="CM011687">
    <property type="protein sequence ID" value="TMS11071.1"/>
    <property type="molecule type" value="Genomic_DNA"/>
</dbReference>
<evidence type="ECO:0000313" key="1">
    <source>
        <dbReference type="EMBL" id="TMS11071.1"/>
    </source>
</evidence>
<gene>
    <name evidence="1" type="ORF">E3U43_020064</name>
</gene>
<sequence>MKHHMKRSHGYGQIQEVTLSQEEPANQVEVTPELDLEVVPESSGDWHVFP</sequence>
<evidence type="ECO:0000313" key="2">
    <source>
        <dbReference type="Proteomes" id="UP000793456"/>
    </source>
</evidence>
<comment type="caution">
    <text evidence="1">The sequence shown here is derived from an EMBL/GenBank/DDBJ whole genome shotgun (WGS) entry which is preliminary data.</text>
</comment>